<accession>A0A840CFA3</accession>
<evidence type="ECO:0000313" key="3">
    <source>
        <dbReference type="EMBL" id="MBB4034640.1"/>
    </source>
</evidence>
<dbReference type="EMBL" id="JACIEP010000002">
    <property type="protein sequence ID" value="MBB4034640.1"/>
    <property type="molecule type" value="Genomic_DNA"/>
</dbReference>
<dbReference type="GO" id="GO:0005886">
    <property type="term" value="C:plasma membrane"/>
    <property type="evidence" value="ECO:0007669"/>
    <property type="project" value="TreeGrafter"/>
</dbReference>
<dbReference type="RefSeq" id="WP_183305603.1">
    <property type="nucleotide sequence ID" value="NZ_JACIEP010000002.1"/>
</dbReference>
<evidence type="ECO:0000256" key="1">
    <source>
        <dbReference type="SAM" id="MobiDB-lite"/>
    </source>
</evidence>
<feature type="compositionally biased region" description="Acidic residues" evidence="1">
    <location>
        <begin position="109"/>
        <end position="122"/>
    </location>
</feature>
<feature type="transmembrane region" description="Helical" evidence="2">
    <location>
        <begin position="44"/>
        <end position="61"/>
    </location>
</feature>
<dbReference type="Pfam" id="PF05656">
    <property type="entry name" value="DUF805"/>
    <property type="match status" value="1"/>
</dbReference>
<name>A0A840CFA3_9BACT</name>
<keyword evidence="4" id="KW-1185">Reference proteome</keyword>
<keyword evidence="2" id="KW-0812">Transmembrane</keyword>
<keyword evidence="2" id="KW-1133">Transmembrane helix</keyword>
<dbReference type="PANTHER" id="PTHR34980">
    <property type="entry name" value="INNER MEMBRANE PROTEIN-RELATED-RELATED"/>
    <property type="match status" value="1"/>
</dbReference>
<dbReference type="Proteomes" id="UP000555103">
    <property type="component" value="Unassembled WGS sequence"/>
</dbReference>
<sequence>MFQNPFSFKGRIRRLEYGLSIIFMYLAATLIGFIIGFSGMPEEVLYIFLIPVYWFIWAQGAKRCHDRNNTGWFQIIPFYGFWMLFADGDYGENDYGPNPKGLGNTTVEDMIDSIGEPEEEEM</sequence>
<dbReference type="PANTHER" id="PTHR34980:SF3">
    <property type="entry name" value="BLR8105 PROTEIN"/>
    <property type="match status" value="1"/>
</dbReference>
<protein>
    <submittedName>
        <fullName evidence="3">Uncharacterized membrane protein YhaH (DUF805 family)</fullName>
    </submittedName>
</protein>
<keyword evidence="2" id="KW-0472">Membrane</keyword>
<reference evidence="3 4" key="1">
    <citation type="submission" date="2020-08" db="EMBL/GenBank/DDBJ databases">
        <title>Genomic Encyclopedia of Type Strains, Phase IV (KMG-IV): sequencing the most valuable type-strain genomes for metagenomic binning, comparative biology and taxonomic classification.</title>
        <authorList>
            <person name="Goeker M."/>
        </authorList>
    </citation>
    <scope>NUCLEOTIDE SEQUENCE [LARGE SCALE GENOMIC DNA]</scope>
    <source>
        <strain evidence="3 4">DSM 104969</strain>
    </source>
</reference>
<dbReference type="InterPro" id="IPR008523">
    <property type="entry name" value="DUF805"/>
</dbReference>
<evidence type="ECO:0000256" key="2">
    <source>
        <dbReference type="SAM" id="Phobius"/>
    </source>
</evidence>
<evidence type="ECO:0000313" key="4">
    <source>
        <dbReference type="Proteomes" id="UP000555103"/>
    </source>
</evidence>
<proteinExistence type="predicted"/>
<comment type="caution">
    <text evidence="3">The sequence shown here is derived from an EMBL/GenBank/DDBJ whole genome shotgun (WGS) entry which is preliminary data.</text>
</comment>
<feature type="region of interest" description="Disordered" evidence="1">
    <location>
        <begin position="97"/>
        <end position="122"/>
    </location>
</feature>
<organism evidence="3 4">
    <name type="scientific">Dysgonomonas hofstadii</name>
    <dbReference type="NCBI Taxonomy" id="637886"/>
    <lineage>
        <taxon>Bacteria</taxon>
        <taxon>Pseudomonadati</taxon>
        <taxon>Bacteroidota</taxon>
        <taxon>Bacteroidia</taxon>
        <taxon>Bacteroidales</taxon>
        <taxon>Dysgonomonadaceae</taxon>
        <taxon>Dysgonomonas</taxon>
    </lineage>
</organism>
<gene>
    <name evidence="3" type="ORF">GGR21_000527</name>
</gene>
<dbReference type="AlphaFoldDB" id="A0A840CFA3"/>
<feature type="transmembrane region" description="Helical" evidence="2">
    <location>
        <begin position="17"/>
        <end position="38"/>
    </location>
</feature>